<proteinExistence type="inferred from homology"/>
<evidence type="ECO:0000256" key="5">
    <source>
        <dbReference type="ARBA" id="ARBA00048539"/>
    </source>
</evidence>
<feature type="binding site" evidence="6">
    <location>
        <begin position="30"/>
        <end position="35"/>
    </location>
    <ligand>
        <name>ATP</name>
        <dbReference type="ChEBI" id="CHEBI:30616"/>
    </ligand>
</feature>
<organism evidence="8 9">
    <name type="scientific">Parasulfitobacter algicola</name>
    <dbReference type="NCBI Taxonomy" id="2614809"/>
    <lineage>
        <taxon>Bacteria</taxon>
        <taxon>Pseudomonadati</taxon>
        <taxon>Pseudomonadota</taxon>
        <taxon>Alphaproteobacteria</taxon>
        <taxon>Rhodobacterales</taxon>
        <taxon>Roseobacteraceae</taxon>
        <taxon>Parasulfitobacter</taxon>
    </lineage>
</organism>
<keyword evidence="3 6" id="KW-0547">Nucleotide-binding</keyword>
<sequence>MSVSLYDKFVSAFDDLTQERRPDRVAVAVSGGSDSMALLHLMAQYSARTGVFLQSVTVDHRLRKGAADEAEMVGRAAAKLGVPHHILGWDDWDGRGNLQSQARQARYDLIGQWAQDNQILHVALAHTLDDQAETVLMRLARGSGVDGLSGMHPMRQHGPVAWLRPLLWAKRQELRDYLTGIDQPWADDPSNTDDRFDRVKARQIMGLLADLGLTQDRLAQTASHMAQARYALEIATQDLARRIVTLRAGNVVFQQNDFLDAPGELRDRLLAHGLGWVSRQFYKPRYKALSQVVDAVRNGQQSVLHGALIIPKKGQIWITREFKAVSDLRCSTDQMWDNRWRVSGPNTNDHEIRALGETGLAQRPDWRDLQIPRNALISSPSIWHGSDLISAPIAGFVNNWTIKSIKSDNDFFTAIITH</sequence>
<dbReference type="InterPro" id="IPR014729">
    <property type="entry name" value="Rossmann-like_a/b/a_fold"/>
</dbReference>
<comment type="subcellular location">
    <subcellularLocation>
        <location evidence="6">Cytoplasm</location>
    </subcellularLocation>
</comment>
<comment type="domain">
    <text evidence="6">The N-terminal region contains the highly conserved SGGXDS motif, predicted to be a P-loop motif involved in ATP binding.</text>
</comment>
<comment type="catalytic activity">
    <reaction evidence="5 6">
        <text>cytidine(34) in tRNA(Ile2) + L-lysine + ATP = lysidine(34) in tRNA(Ile2) + AMP + diphosphate + H(+)</text>
        <dbReference type="Rhea" id="RHEA:43744"/>
        <dbReference type="Rhea" id="RHEA-COMP:10625"/>
        <dbReference type="Rhea" id="RHEA-COMP:10670"/>
        <dbReference type="ChEBI" id="CHEBI:15378"/>
        <dbReference type="ChEBI" id="CHEBI:30616"/>
        <dbReference type="ChEBI" id="CHEBI:32551"/>
        <dbReference type="ChEBI" id="CHEBI:33019"/>
        <dbReference type="ChEBI" id="CHEBI:82748"/>
        <dbReference type="ChEBI" id="CHEBI:83665"/>
        <dbReference type="ChEBI" id="CHEBI:456215"/>
        <dbReference type="EC" id="6.3.4.19"/>
    </reaction>
</comment>
<protein>
    <recommendedName>
        <fullName evidence="6">tRNA(Ile)-lysidine synthase</fullName>
        <ecNumber evidence="6">6.3.4.19</ecNumber>
    </recommendedName>
    <alternativeName>
        <fullName evidence="6">tRNA(Ile)-2-lysyl-cytidine synthase</fullName>
    </alternativeName>
    <alternativeName>
        <fullName evidence="6">tRNA(Ile)-lysidine synthetase</fullName>
    </alternativeName>
</protein>
<evidence type="ECO:0000256" key="3">
    <source>
        <dbReference type="ARBA" id="ARBA00022741"/>
    </source>
</evidence>
<dbReference type="InterPro" id="IPR012094">
    <property type="entry name" value="tRNA_Ile_lys_synt"/>
</dbReference>
<dbReference type="PANTHER" id="PTHR43033:SF1">
    <property type="entry name" value="TRNA(ILE)-LYSIDINE SYNTHASE-RELATED"/>
    <property type="match status" value="1"/>
</dbReference>
<dbReference type="GO" id="GO:0032267">
    <property type="term" value="F:tRNA(Ile)-lysidine synthase activity"/>
    <property type="evidence" value="ECO:0007669"/>
    <property type="project" value="UniProtKB-EC"/>
</dbReference>
<keyword evidence="4 6" id="KW-0067">ATP-binding</keyword>
<dbReference type="HAMAP" id="MF_01161">
    <property type="entry name" value="tRNA_Ile_lys_synt"/>
    <property type="match status" value="1"/>
</dbReference>
<comment type="similarity">
    <text evidence="6">Belongs to the tRNA(Ile)-lysidine synthase family.</text>
</comment>
<dbReference type="Pfam" id="PF01171">
    <property type="entry name" value="ATP_bind_3"/>
    <property type="match status" value="1"/>
</dbReference>
<dbReference type="PANTHER" id="PTHR43033">
    <property type="entry name" value="TRNA(ILE)-LYSIDINE SYNTHASE-RELATED"/>
    <property type="match status" value="1"/>
</dbReference>
<reference evidence="8 9" key="1">
    <citation type="submission" date="2020-06" db="EMBL/GenBank/DDBJ databases">
        <title>Sulfitobacter algicola sp. nov., isolated from green algae.</title>
        <authorList>
            <person name="Wang C."/>
        </authorList>
    </citation>
    <scope>NUCLEOTIDE SEQUENCE [LARGE SCALE GENOMIC DNA]</scope>
    <source>
        <strain evidence="8 9">1151</strain>
    </source>
</reference>
<dbReference type="EC" id="6.3.4.19" evidence="6"/>
<keyword evidence="1 6" id="KW-0436">Ligase</keyword>
<dbReference type="NCBIfam" id="TIGR02432">
    <property type="entry name" value="lysidine_TilS_N"/>
    <property type="match status" value="1"/>
</dbReference>
<evidence type="ECO:0000256" key="1">
    <source>
        <dbReference type="ARBA" id="ARBA00022598"/>
    </source>
</evidence>
<feature type="domain" description="tRNA(Ile)-lysidine/2-thiocytidine synthase N-terminal" evidence="7">
    <location>
        <begin position="25"/>
        <end position="203"/>
    </location>
</feature>
<name>A0ABX2IMW5_9RHOB</name>
<dbReference type="InterPro" id="IPR011063">
    <property type="entry name" value="TilS/TtcA_N"/>
</dbReference>
<keyword evidence="6" id="KW-0963">Cytoplasm</keyword>
<dbReference type="RefSeq" id="WP_174135995.1">
    <property type="nucleotide sequence ID" value="NZ_JABUFE010000002.1"/>
</dbReference>
<dbReference type="CDD" id="cd01992">
    <property type="entry name" value="TilS_N"/>
    <property type="match status" value="1"/>
</dbReference>
<evidence type="ECO:0000256" key="2">
    <source>
        <dbReference type="ARBA" id="ARBA00022694"/>
    </source>
</evidence>
<evidence type="ECO:0000313" key="8">
    <source>
        <dbReference type="EMBL" id="NSX54213.1"/>
    </source>
</evidence>
<dbReference type="SUPFAM" id="SSF52402">
    <property type="entry name" value="Adenine nucleotide alpha hydrolases-like"/>
    <property type="match status" value="1"/>
</dbReference>
<dbReference type="Gene3D" id="3.40.50.620">
    <property type="entry name" value="HUPs"/>
    <property type="match status" value="1"/>
</dbReference>
<dbReference type="EMBL" id="JABUFE010000002">
    <property type="protein sequence ID" value="NSX54213.1"/>
    <property type="molecule type" value="Genomic_DNA"/>
</dbReference>
<dbReference type="Proteomes" id="UP000777935">
    <property type="component" value="Unassembled WGS sequence"/>
</dbReference>
<evidence type="ECO:0000256" key="6">
    <source>
        <dbReference type="HAMAP-Rule" id="MF_01161"/>
    </source>
</evidence>
<accession>A0ABX2IMW5</accession>
<evidence type="ECO:0000313" key="9">
    <source>
        <dbReference type="Proteomes" id="UP000777935"/>
    </source>
</evidence>
<gene>
    <name evidence="6 8" type="primary">tilS</name>
    <name evidence="8" type="ORF">HRQ87_05320</name>
</gene>
<keyword evidence="9" id="KW-1185">Reference proteome</keyword>
<evidence type="ECO:0000256" key="4">
    <source>
        <dbReference type="ARBA" id="ARBA00022840"/>
    </source>
</evidence>
<evidence type="ECO:0000259" key="7">
    <source>
        <dbReference type="Pfam" id="PF01171"/>
    </source>
</evidence>
<comment type="function">
    <text evidence="6">Ligates lysine onto the cytidine present at position 34 of the AUA codon-specific tRNA(Ile) that contains the anticodon CAU, in an ATP-dependent manner. Cytidine is converted to lysidine, thus changing the amino acid specificity of the tRNA from methionine to isoleucine.</text>
</comment>
<dbReference type="InterPro" id="IPR012795">
    <property type="entry name" value="tRNA_Ile_lys_synt_N"/>
</dbReference>
<keyword evidence="2 6" id="KW-0819">tRNA processing</keyword>
<comment type="caution">
    <text evidence="8">The sequence shown here is derived from an EMBL/GenBank/DDBJ whole genome shotgun (WGS) entry which is preliminary data.</text>
</comment>